<dbReference type="Proteomes" id="UP001218188">
    <property type="component" value="Unassembled WGS sequence"/>
</dbReference>
<reference evidence="1" key="1">
    <citation type="submission" date="2023-03" db="EMBL/GenBank/DDBJ databases">
        <title>Massive genome expansion in bonnet fungi (Mycena s.s.) driven by repeated elements and novel gene families across ecological guilds.</title>
        <authorList>
            <consortium name="Lawrence Berkeley National Laboratory"/>
            <person name="Harder C.B."/>
            <person name="Miyauchi S."/>
            <person name="Viragh M."/>
            <person name="Kuo A."/>
            <person name="Thoen E."/>
            <person name="Andreopoulos B."/>
            <person name="Lu D."/>
            <person name="Skrede I."/>
            <person name="Drula E."/>
            <person name="Henrissat B."/>
            <person name="Morin E."/>
            <person name="Kohler A."/>
            <person name="Barry K."/>
            <person name="LaButti K."/>
            <person name="Morin E."/>
            <person name="Salamov A."/>
            <person name="Lipzen A."/>
            <person name="Mereny Z."/>
            <person name="Hegedus B."/>
            <person name="Baldrian P."/>
            <person name="Stursova M."/>
            <person name="Weitz H."/>
            <person name="Taylor A."/>
            <person name="Grigoriev I.V."/>
            <person name="Nagy L.G."/>
            <person name="Martin F."/>
            <person name="Kauserud H."/>
        </authorList>
    </citation>
    <scope>NUCLEOTIDE SEQUENCE</scope>
    <source>
        <strain evidence="1">CBHHK200</strain>
    </source>
</reference>
<name>A0AAD6TK32_9AGAR</name>
<evidence type="ECO:0000313" key="2">
    <source>
        <dbReference type="Proteomes" id="UP001218188"/>
    </source>
</evidence>
<dbReference type="AlphaFoldDB" id="A0AAD6TK32"/>
<accession>A0AAD6TK32</accession>
<keyword evidence="2" id="KW-1185">Reference proteome</keyword>
<organism evidence="1 2">
    <name type="scientific">Mycena alexandri</name>
    <dbReference type="NCBI Taxonomy" id="1745969"/>
    <lineage>
        <taxon>Eukaryota</taxon>
        <taxon>Fungi</taxon>
        <taxon>Dikarya</taxon>
        <taxon>Basidiomycota</taxon>
        <taxon>Agaricomycotina</taxon>
        <taxon>Agaricomycetes</taxon>
        <taxon>Agaricomycetidae</taxon>
        <taxon>Agaricales</taxon>
        <taxon>Marasmiineae</taxon>
        <taxon>Mycenaceae</taxon>
        <taxon>Mycena</taxon>
    </lineage>
</organism>
<protein>
    <submittedName>
        <fullName evidence="1">Uncharacterized protein</fullName>
    </submittedName>
</protein>
<comment type="caution">
    <text evidence="1">The sequence shown here is derived from an EMBL/GenBank/DDBJ whole genome shotgun (WGS) entry which is preliminary data.</text>
</comment>
<gene>
    <name evidence="1" type="ORF">C8F04DRAFT_1172318</name>
</gene>
<evidence type="ECO:0000313" key="1">
    <source>
        <dbReference type="EMBL" id="KAJ7047834.1"/>
    </source>
</evidence>
<sequence>MDPHRPFHLDHEEIDSDAIEEHTFAPSSADCLREFNQTIRPSSKNVGQRGYVHVHVGSGGASAQHHMSYPEEQKSRDLADINPDIMRPVRSASTSPRKFKVKYALGYDETVPAFDCTNRDLDMAVDLDDLSDLPRWIGEIPVGSFIVTGYTASTDGATVGGSGPKRPHVSCNLLWVIVCGILKKR</sequence>
<dbReference type="EMBL" id="JARJCM010000001">
    <property type="protein sequence ID" value="KAJ7047834.1"/>
    <property type="molecule type" value="Genomic_DNA"/>
</dbReference>
<proteinExistence type="predicted"/>